<evidence type="ECO:0000313" key="2">
    <source>
        <dbReference type="Proteomes" id="UP000250235"/>
    </source>
</evidence>
<dbReference type="AlphaFoldDB" id="A0A2Z7A5P3"/>
<dbReference type="EMBL" id="KV021035">
    <property type="protein sequence ID" value="KZV14285.1"/>
    <property type="molecule type" value="Genomic_DNA"/>
</dbReference>
<dbReference type="Proteomes" id="UP000250235">
    <property type="component" value="Unassembled WGS sequence"/>
</dbReference>
<sequence length="309" mass="34577">MASFTVNALQVNFESVLSMDNAGMVKMFKSLEELGLRVFLGASGSVFEGALTEFFANATFIAETIVSTMAKMKIVITKDVFAEMFHLTIDWIVSFYGLSIKAVADVKVLFSGTDVSFRPSNKKKDMKVEYRLLHDIVAKYLSVKESWGVRGVASTQEETKDEEAKYSQAYPSCGGAGYSIEFPIVVRTEPEQPGQQSTAYGGGMVFAPMIREINWATHFLPKIDPTTKGKEILEVFAQPIPIEEHCLLVIQAAWEAVSLKMSSYDEWTRFRTEWFEIIKSAHNCEPDQREAVPTALRAGPDYQQLCELV</sequence>
<keyword evidence="2" id="KW-1185">Reference proteome</keyword>
<name>A0A2Z7A5P3_9LAMI</name>
<gene>
    <name evidence="1" type="ORF">F511_43858</name>
</gene>
<dbReference type="OrthoDB" id="1751168at2759"/>
<proteinExistence type="predicted"/>
<reference evidence="1 2" key="1">
    <citation type="journal article" date="2015" name="Proc. Natl. Acad. Sci. U.S.A.">
        <title>The resurrection genome of Boea hygrometrica: A blueprint for survival of dehydration.</title>
        <authorList>
            <person name="Xiao L."/>
            <person name="Yang G."/>
            <person name="Zhang L."/>
            <person name="Yang X."/>
            <person name="Zhao S."/>
            <person name="Ji Z."/>
            <person name="Zhou Q."/>
            <person name="Hu M."/>
            <person name="Wang Y."/>
            <person name="Chen M."/>
            <person name="Xu Y."/>
            <person name="Jin H."/>
            <person name="Xiao X."/>
            <person name="Hu G."/>
            <person name="Bao F."/>
            <person name="Hu Y."/>
            <person name="Wan P."/>
            <person name="Li L."/>
            <person name="Deng X."/>
            <person name="Kuang T."/>
            <person name="Xiang C."/>
            <person name="Zhu J.K."/>
            <person name="Oliver M.J."/>
            <person name="He Y."/>
        </authorList>
    </citation>
    <scope>NUCLEOTIDE SEQUENCE [LARGE SCALE GENOMIC DNA]</scope>
    <source>
        <strain evidence="2">cv. XS01</strain>
    </source>
</reference>
<accession>A0A2Z7A5P3</accession>
<organism evidence="1 2">
    <name type="scientific">Dorcoceras hygrometricum</name>
    <dbReference type="NCBI Taxonomy" id="472368"/>
    <lineage>
        <taxon>Eukaryota</taxon>
        <taxon>Viridiplantae</taxon>
        <taxon>Streptophyta</taxon>
        <taxon>Embryophyta</taxon>
        <taxon>Tracheophyta</taxon>
        <taxon>Spermatophyta</taxon>
        <taxon>Magnoliopsida</taxon>
        <taxon>eudicotyledons</taxon>
        <taxon>Gunneridae</taxon>
        <taxon>Pentapetalae</taxon>
        <taxon>asterids</taxon>
        <taxon>lamiids</taxon>
        <taxon>Lamiales</taxon>
        <taxon>Gesneriaceae</taxon>
        <taxon>Didymocarpoideae</taxon>
        <taxon>Trichosporeae</taxon>
        <taxon>Loxocarpinae</taxon>
        <taxon>Dorcoceras</taxon>
    </lineage>
</organism>
<evidence type="ECO:0000313" key="1">
    <source>
        <dbReference type="EMBL" id="KZV14285.1"/>
    </source>
</evidence>
<protein>
    <submittedName>
        <fullName evidence="1">RNA-directed DNA methylation 4</fullName>
    </submittedName>
</protein>